<name>A0A1P8JVS2_9BURK</name>
<feature type="binding site" evidence="8">
    <location>
        <begin position="82"/>
        <end position="83"/>
    </location>
    <ligand>
        <name>beta-D-galactose</name>
        <dbReference type="ChEBI" id="CHEBI:27667"/>
    </ligand>
</feature>
<dbReference type="AlphaFoldDB" id="A0A1P8JVS2"/>
<dbReference type="InterPro" id="IPR047215">
    <property type="entry name" value="Galactose_mutarotase-like"/>
</dbReference>
<dbReference type="UniPathway" id="UPA00242"/>
<dbReference type="Gene3D" id="2.70.98.10">
    <property type="match status" value="1"/>
</dbReference>
<dbReference type="GO" id="GO:0030246">
    <property type="term" value="F:carbohydrate binding"/>
    <property type="evidence" value="ECO:0007669"/>
    <property type="project" value="InterPro"/>
</dbReference>
<dbReference type="GO" id="GO:0006006">
    <property type="term" value="P:glucose metabolic process"/>
    <property type="evidence" value="ECO:0007669"/>
    <property type="project" value="TreeGrafter"/>
</dbReference>
<keyword evidence="3 5" id="KW-0413">Isomerase</keyword>
<keyword evidence="4 5" id="KW-0119">Carbohydrate metabolism</keyword>
<organism evidence="9 10">
    <name type="scientific">Rhodoferax koreensis</name>
    <dbReference type="NCBI Taxonomy" id="1842727"/>
    <lineage>
        <taxon>Bacteria</taxon>
        <taxon>Pseudomonadati</taxon>
        <taxon>Pseudomonadota</taxon>
        <taxon>Betaproteobacteria</taxon>
        <taxon>Burkholderiales</taxon>
        <taxon>Comamonadaceae</taxon>
        <taxon>Rhodoferax</taxon>
    </lineage>
</organism>
<gene>
    <name evidence="9" type="ORF">RD110_12075</name>
</gene>
<reference evidence="9 10" key="1">
    <citation type="submission" date="2017-01" db="EMBL/GenBank/DDBJ databases">
        <authorList>
            <person name="Mah S.A."/>
            <person name="Swanson W.J."/>
            <person name="Moy G.W."/>
            <person name="Vacquier V.D."/>
        </authorList>
    </citation>
    <scope>NUCLEOTIDE SEQUENCE [LARGE SCALE GENOMIC DNA]</scope>
    <source>
        <strain evidence="9 10">DCY110</strain>
    </source>
</reference>
<comment type="pathway">
    <text evidence="1 5">Carbohydrate metabolism; hexose metabolism.</text>
</comment>
<evidence type="ECO:0000256" key="1">
    <source>
        <dbReference type="ARBA" id="ARBA00005028"/>
    </source>
</evidence>
<evidence type="ECO:0000256" key="2">
    <source>
        <dbReference type="ARBA" id="ARBA00006206"/>
    </source>
</evidence>
<feature type="active site" description="Proton acceptor" evidence="6">
    <location>
        <position position="320"/>
    </location>
</feature>
<feature type="binding site" evidence="8">
    <location>
        <begin position="184"/>
        <end position="186"/>
    </location>
    <ligand>
        <name>beta-D-galactose</name>
        <dbReference type="ChEBI" id="CHEBI:27667"/>
    </ligand>
</feature>
<dbReference type="EMBL" id="CP019236">
    <property type="protein sequence ID" value="APW37847.1"/>
    <property type="molecule type" value="Genomic_DNA"/>
</dbReference>
<dbReference type="STRING" id="1842727.RD110_12075"/>
<accession>A0A1P8JVS2</accession>
<dbReference type="OrthoDB" id="9779408at2"/>
<evidence type="ECO:0000256" key="4">
    <source>
        <dbReference type="ARBA" id="ARBA00023277"/>
    </source>
</evidence>
<comment type="catalytic activity">
    <reaction evidence="5">
        <text>alpha-D-glucose = beta-D-glucose</text>
        <dbReference type="Rhea" id="RHEA:10264"/>
        <dbReference type="ChEBI" id="CHEBI:15903"/>
        <dbReference type="ChEBI" id="CHEBI:17925"/>
        <dbReference type="EC" id="5.1.3.3"/>
    </reaction>
</comment>
<protein>
    <recommendedName>
        <fullName evidence="5">Aldose 1-epimerase</fullName>
        <ecNumber evidence="5">5.1.3.3</ecNumber>
    </recommendedName>
</protein>
<evidence type="ECO:0000256" key="7">
    <source>
        <dbReference type="PIRSR" id="PIRSR005096-2"/>
    </source>
</evidence>
<evidence type="ECO:0000256" key="8">
    <source>
        <dbReference type="PIRSR" id="PIRSR005096-3"/>
    </source>
</evidence>
<evidence type="ECO:0000313" key="9">
    <source>
        <dbReference type="EMBL" id="APW37847.1"/>
    </source>
</evidence>
<dbReference type="Proteomes" id="UP000186609">
    <property type="component" value="Chromosome"/>
</dbReference>
<feature type="active site" description="Proton donor" evidence="6">
    <location>
        <position position="184"/>
    </location>
</feature>
<dbReference type="PANTHER" id="PTHR10091">
    <property type="entry name" value="ALDOSE-1-EPIMERASE"/>
    <property type="match status" value="1"/>
</dbReference>
<evidence type="ECO:0000256" key="5">
    <source>
        <dbReference type="PIRNR" id="PIRNR005096"/>
    </source>
</evidence>
<dbReference type="InterPro" id="IPR014718">
    <property type="entry name" value="GH-type_carb-bd"/>
</dbReference>
<sequence length="355" mass="38993">MPPRITVQEFGRLPGGRVVSEYTLDNGRGLRLSAMQYGGIVTELQVPDREGRNGNVVLGLPSLVDYLERNPHFGTIVGRYGNRIAGGRFQLDGETFQLPLNDGPNALHGGPRGFGAQWWDIAPVEADADGRIGLELTRTSADGEEAYPGRLGLTVRYSLGLDQSWRIDYRAETDRPTVLNLTHHDYFNLAGGGSVLDHELQLFAGRYTPVDATLIPTGIADVAGTPFDFRQPRRIGERIREPHEQLVRARGYDHNWVLDRTAGDAGLARAARLSHAASGRVMEVFTTEPGVQFYSGNFLDGTLVGRSGQAVRQGDGLCLETQHFPDSPNRPEFPSTVLRPGQVFESSTVHRFSTC</sequence>
<proteinExistence type="inferred from homology"/>
<dbReference type="GO" id="GO:0033499">
    <property type="term" value="P:galactose catabolic process via UDP-galactose, Leloir pathway"/>
    <property type="evidence" value="ECO:0007669"/>
    <property type="project" value="TreeGrafter"/>
</dbReference>
<dbReference type="InterPro" id="IPR011013">
    <property type="entry name" value="Gal_mutarotase_sf_dom"/>
</dbReference>
<dbReference type="GO" id="GO:0004034">
    <property type="term" value="F:aldose 1-epimerase activity"/>
    <property type="evidence" value="ECO:0007669"/>
    <property type="project" value="UniProtKB-EC"/>
</dbReference>
<dbReference type="SUPFAM" id="SSF74650">
    <property type="entry name" value="Galactose mutarotase-like"/>
    <property type="match status" value="1"/>
</dbReference>
<dbReference type="GO" id="GO:0005737">
    <property type="term" value="C:cytoplasm"/>
    <property type="evidence" value="ECO:0007669"/>
    <property type="project" value="TreeGrafter"/>
</dbReference>
<evidence type="ECO:0000256" key="6">
    <source>
        <dbReference type="PIRSR" id="PIRSR005096-1"/>
    </source>
</evidence>
<keyword evidence="10" id="KW-1185">Reference proteome</keyword>
<comment type="similarity">
    <text evidence="2 5">Belongs to the aldose epimerase family.</text>
</comment>
<dbReference type="RefSeq" id="WP_076199726.1">
    <property type="nucleotide sequence ID" value="NZ_CP019236.1"/>
</dbReference>
<dbReference type="KEGG" id="rhy:RD110_12075"/>
<dbReference type="InterPro" id="IPR008183">
    <property type="entry name" value="Aldose_1/G6P_1-epimerase"/>
</dbReference>
<dbReference type="CDD" id="cd09019">
    <property type="entry name" value="galactose_mutarotase_like"/>
    <property type="match status" value="1"/>
</dbReference>
<dbReference type="NCBIfam" id="NF008277">
    <property type="entry name" value="PRK11055.1"/>
    <property type="match status" value="1"/>
</dbReference>
<feature type="binding site" evidence="7">
    <location>
        <position position="253"/>
    </location>
    <ligand>
        <name>beta-D-galactose</name>
        <dbReference type="ChEBI" id="CHEBI:27667"/>
    </ligand>
</feature>
<dbReference type="InterPro" id="IPR015443">
    <property type="entry name" value="Aldose_1-epimerase"/>
</dbReference>
<evidence type="ECO:0000313" key="10">
    <source>
        <dbReference type="Proteomes" id="UP000186609"/>
    </source>
</evidence>
<dbReference type="PANTHER" id="PTHR10091:SF0">
    <property type="entry name" value="GALACTOSE MUTAROTASE"/>
    <property type="match status" value="1"/>
</dbReference>
<dbReference type="PIRSF" id="PIRSF005096">
    <property type="entry name" value="GALM"/>
    <property type="match status" value="1"/>
</dbReference>
<dbReference type="EC" id="5.1.3.3" evidence="5"/>
<evidence type="ECO:0000256" key="3">
    <source>
        <dbReference type="ARBA" id="ARBA00023235"/>
    </source>
</evidence>
<dbReference type="Pfam" id="PF01263">
    <property type="entry name" value="Aldose_epim"/>
    <property type="match status" value="1"/>
</dbReference>